<reference evidence="3" key="1">
    <citation type="submission" date="2022-11" db="UniProtKB">
        <authorList>
            <consortium name="WormBaseParasite"/>
        </authorList>
    </citation>
    <scope>IDENTIFICATION</scope>
</reference>
<evidence type="ECO:0000259" key="1">
    <source>
        <dbReference type="PROSITE" id="PS51186"/>
    </source>
</evidence>
<dbReference type="GO" id="GO:0008080">
    <property type="term" value="F:N-acetyltransferase activity"/>
    <property type="evidence" value="ECO:0007669"/>
    <property type="project" value="TreeGrafter"/>
</dbReference>
<dbReference type="InterPro" id="IPR016181">
    <property type="entry name" value="Acyl_CoA_acyltransferase"/>
</dbReference>
<organism evidence="2 3">
    <name type="scientific">Romanomermis culicivorax</name>
    <name type="common">Nematode worm</name>
    <dbReference type="NCBI Taxonomy" id="13658"/>
    <lineage>
        <taxon>Eukaryota</taxon>
        <taxon>Metazoa</taxon>
        <taxon>Ecdysozoa</taxon>
        <taxon>Nematoda</taxon>
        <taxon>Enoplea</taxon>
        <taxon>Dorylaimia</taxon>
        <taxon>Mermithida</taxon>
        <taxon>Mermithoidea</taxon>
        <taxon>Mermithidae</taxon>
        <taxon>Romanomermis</taxon>
    </lineage>
</organism>
<dbReference type="Pfam" id="PF00583">
    <property type="entry name" value="Acetyltransf_1"/>
    <property type="match status" value="1"/>
</dbReference>
<dbReference type="PANTHER" id="PTHR20905:SF1">
    <property type="entry name" value="AT07410P-RELATED"/>
    <property type="match status" value="1"/>
</dbReference>
<dbReference type="WBParaSite" id="nRc.2.0.1.t21916-RA">
    <property type="protein sequence ID" value="nRc.2.0.1.t21916-RA"/>
    <property type="gene ID" value="nRc.2.0.1.g21916"/>
</dbReference>
<feature type="domain" description="N-acetyltransferase" evidence="1">
    <location>
        <begin position="11"/>
        <end position="209"/>
    </location>
</feature>
<accession>A0A915J647</accession>
<sequence length="224" mass="25899">MEQGSQINDEFQFEIVDRTRLDQLSDIISDHFYDDHPIFSIFGLNRYNGEGFLDRYIKLGFGEPPMSIICLKNGQILGCCMCVLIDDQKANFHDYEVLSSRDHKYLSKNVQILSDYYAKLGGDMGNFVPNQKYTRLLFAWVNEQYRRKGLAEKMTKMVLERAKSLACKSVICTANSFKGQAMFKKLGFQVMKTLLHKDFTDVDGRPMFQCKDQSYCGQILKLNL</sequence>
<protein>
    <submittedName>
        <fullName evidence="3">N-acetyltransferase domain-containing protein</fullName>
    </submittedName>
</protein>
<name>A0A915J647_ROMCU</name>
<dbReference type="Proteomes" id="UP000887565">
    <property type="component" value="Unplaced"/>
</dbReference>
<evidence type="ECO:0000313" key="2">
    <source>
        <dbReference type="Proteomes" id="UP000887565"/>
    </source>
</evidence>
<dbReference type="PROSITE" id="PS51186">
    <property type="entry name" value="GNAT"/>
    <property type="match status" value="1"/>
</dbReference>
<dbReference type="AlphaFoldDB" id="A0A915J647"/>
<keyword evidence="2" id="KW-1185">Reference proteome</keyword>
<dbReference type="SUPFAM" id="SSF55729">
    <property type="entry name" value="Acyl-CoA N-acyltransferases (Nat)"/>
    <property type="match status" value="1"/>
</dbReference>
<dbReference type="CDD" id="cd04301">
    <property type="entry name" value="NAT_SF"/>
    <property type="match status" value="1"/>
</dbReference>
<dbReference type="InterPro" id="IPR000182">
    <property type="entry name" value="GNAT_dom"/>
</dbReference>
<dbReference type="PANTHER" id="PTHR20905">
    <property type="entry name" value="N-ACETYLTRANSFERASE-RELATED"/>
    <property type="match status" value="1"/>
</dbReference>
<dbReference type="Gene3D" id="3.40.630.30">
    <property type="match status" value="1"/>
</dbReference>
<proteinExistence type="predicted"/>
<evidence type="ECO:0000313" key="3">
    <source>
        <dbReference type="WBParaSite" id="nRc.2.0.1.t21916-RA"/>
    </source>
</evidence>